<sequence>MTTPFRLFSFPFVPLKKVLDNFGSQGILIISLCSQRSKSIAISSRGLSKDVQLLLMHSDTAYLADENTTIWEARDIQAVRGSPLPTLSSGRFQGVQYKMDEELLVTFWEDELSGLIEIGSYAREIFNQDIYVSIQGKHADDRRRLTKWTVATQKSIEYFQYYDHGKTLDEDLDYMLENVKCTGYLELYARPSENYRPAKPLVFNLDELKIIDSFWIKQEDLLAMNCNIVILRYSKLTSQDFNVFLKHWMTGGCSELENLCVFVDDPINFEVVLDGVDFTEKGKDVERIYVDEEESHYTIRGGFDIKRPEDNVTATIRDGSEDRRRFWMSVWPDYAGNSY</sequence>
<name>E3MYQ2_CAERE</name>
<accession>E3MYQ2</accession>
<protein>
    <recommendedName>
        <fullName evidence="1">Sdz-33 F-box domain-containing protein</fullName>
    </recommendedName>
</protein>
<organism evidence="3">
    <name type="scientific">Caenorhabditis remanei</name>
    <name type="common">Caenorhabditis vulgaris</name>
    <dbReference type="NCBI Taxonomy" id="31234"/>
    <lineage>
        <taxon>Eukaryota</taxon>
        <taxon>Metazoa</taxon>
        <taxon>Ecdysozoa</taxon>
        <taxon>Nematoda</taxon>
        <taxon>Chromadorea</taxon>
        <taxon>Rhabditida</taxon>
        <taxon>Rhabditina</taxon>
        <taxon>Rhabditomorpha</taxon>
        <taxon>Rhabditoidea</taxon>
        <taxon>Rhabditidae</taxon>
        <taxon>Peloderinae</taxon>
        <taxon>Caenorhabditis</taxon>
    </lineage>
</organism>
<dbReference type="InParanoid" id="E3MYQ2"/>
<dbReference type="Proteomes" id="UP000008281">
    <property type="component" value="Unassembled WGS sequence"/>
</dbReference>
<dbReference type="HOGENOM" id="CLU_028840_0_1_1"/>
<evidence type="ECO:0000313" key="2">
    <source>
        <dbReference type="EMBL" id="EFP12231.1"/>
    </source>
</evidence>
<feature type="domain" description="Sdz-33 F-box" evidence="1">
    <location>
        <begin position="200"/>
        <end position="261"/>
    </location>
</feature>
<dbReference type="Pfam" id="PF07735">
    <property type="entry name" value="FBA_2"/>
    <property type="match status" value="1"/>
</dbReference>
<dbReference type="AlphaFoldDB" id="E3MYQ2"/>
<keyword evidence="3" id="KW-1185">Reference proteome</keyword>
<dbReference type="PANTHER" id="PTHR21503:SF8">
    <property type="entry name" value="F-BOX ASSOCIATED DOMAIN-CONTAINING PROTEIN-RELATED"/>
    <property type="match status" value="1"/>
</dbReference>
<evidence type="ECO:0000313" key="3">
    <source>
        <dbReference type="Proteomes" id="UP000008281"/>
    </source>
</evidence>
<evidence type="ECO:0000259" key="1">
    <source>
        <dbReference type="Pfam" id="PF07735"/>
    </source>
</evidence>
<proteinExistence type="predicted"/>
<dbReference type="OrthoDB" id="5911286at2759"/>
<dbReference type="PANTHER" id="PTHR21503">
    <property type="entry name" value="F-BOX-CONTAINING HYPOTHETICAL PROTEIN C.ELEGANS"/>
    <property type="match status" value="1"/>
</dbReference>
<dbReference type="EMBL" id="DS268498">
    <property type="protein sequence ID" value="EFP12231.1"/>
    <property type="molecule type" value="Genomic_DNA"/>
</dbReference>
<gene>
    <name evidence="2" type="ORF">CRE_04153</name>
</gene>
<reference evidence="2" key="1">
    <citation type="submission" date="2007-07" db="EMBL/GenBank/DDBJ databases">
        <title>PCAP assembly of the Caenorhabditis remanei genome.</title>
        <authorList>
            <consortium name="The Caenorhabditis remanei Sequencing Consortium"/>
            <person name="Wilson R.K."/>
        </authorList>
    </citation>
    <scope>NUCLEOTIDE SEQUENCE [LARGE SCALE GENOMIC DNA]</scope>
    <source>
        <strain evidence="2">PB4641</strain>
    </source>
</reference>
<dbReference type="InterPro" id="IPR012885">
    <property type="entry name" value="F-box_Sdz-33"/>
</dbReference>